<dbReference type="PROSITE" id="PS50893">
    <property type="entry name" value="ABC_TRANSPORTER_2"/>
    <property type="match status" value="2"/>
</dbReference>
<dbReference type="STRING" id="564608.C1MIR3"/>
<feature type="domain" description="ABC transporter" evidence="5">
    <location>
        <begin position="191"/>
        <end position="465"/>
    </location>
</feature>
<dbReference type="GO" id="GO:0005524">
    <property type="term" value="F:ATP binding"/>
    <property type="evidence" value="ECO:0007669"/>
    <property type="project" value="UniProtKB-KW"/>
</dbReference>
<dbReference type="InterPro" id="IPR003593">
    <property type="entry name" value="AAA+_ATPase"/>
</dbReference>
<dbReference type="SUPFAM" id="SSF52540">
    <property type="entry name" value="P-loop containing nucleoside triphosphate hydrolases"/>
    <property type="match status" value="2"/>
</dbReference>
<accession>C1MIR3</accession>
<dbReference type="InterPro" id="IPR027417">
    <property type="entry name" value="P-loop_NTPase"/>
</dbReference>
<evidence type="ECO:0000256" key="1">
    <source>
        <dbReference type="ARBA" id="ARBA00022737"/>
    </source>
</evidence>
<dbReference type="InterPro" id="IPR050611">
    <property type="entry name" value="ABCF"/>
</dbReference>
<dbReference type="CDD" id="cd03221">
    <property type="entry name" value="ABCF_EF-3"/>
    <property type="match status" value="1"/>
</dbReference>
<dbReference type="GO" id="GO:0016887">
    <property type="term" value="F:ATP hydrolysis activity"/>
    <property type="evidence" value="ECO:0007669"/>
    <property type="project" value="InterPro"/>
</dbReference>
<dbReference type="FunFam" id="3.40.50.300:FF:000011">
    <property type="entry name" value="Putative ABC transporter ATP-binding component"/>
    <property type="match status" value="1"/>
</dbReference>
<dbReference type="OMA" id="SSQINMM"/>
<proteinExistence type="predicted"/>
<evidence type="ECO:0000259" key="5">
    <source>
        <dbReference type="PROSITE" id="PS50893"/>
    </source>
</evidence>
<evidence type="ECO:0000313" key="6">
    <source>
        <dbReference type="EMBL" id="EEH60963.1"/>
    </source>
</evidence>
<dbReference type="KEGG" id="mpp:MICPUCDRAFT_50666"/>
<dbReference type="PROSITE" id="PS00211">
    <property type="entry name" value="ABC_TRANSPORTER_1"/>
    <property type="match status" value="2"/>
</dbReference>
<keyword evidence="3" id="KW-0067">ATP-binding</keyword>
<evidence type="ECO:0000256" key="3">
    <source>
        <dbReference type="ARBA" id="ARBA00022840"/>
    </source>
</evidence>
<feature type="domain" description="ABC transporter" evidence="5">
    <location>
        <begin position="536"/>
        <end position="757"/>
    </location>
</feature>
<dbReference type="EMBL" id="GG663735">
    <property type="protein sequence ID" value="EEH60963.1"/>
    <property type="molecule type" value="Genomic_DNA"/>
</dbReference>
<evidence type="ECO:0000256" key="4">
    <source>
        <dbReference type="SAM" id="Coils"/>
    </source>
</evidence>
<sequence length="757" mass="80337">MPTPEETLAACAEVLAGLDADTIEYVAGGVEDALDEFNEFEDLVAGFARDELCGGDDARASALARELWEKLKGGGGGGGGGGDAASAAAAAEKRAPISLGGGVSKLEARTMRDTEALRSQFAAQEITYDHAPSEGGAAGASAKERARAEQKQRYLAAEAAAQAAELAAELEAARTRAARLRLSGDATGSRLATIELGPFTLPNPGGGADLLESASLTLAPGHRYGLIGRNGKGKSTLLKFLASRRVGGLDPSTSVHYVSQEVSLTEAQEGSKPMDLVVEADVERRLLLAEAKTLEDKASSRSGGGEDDASEDQKRLADVHERLLQCDADGAPGRAAALLHALGFPEHLSGREMRALSGGWRVRAALAAALFAKPDVLLLDEPTNHLSIAAVLWLSRELSASPTWRTRVVVVVSHDRHFLDAATTDSLHISGVAKRLTAHRMNYSAWADKREEQQRALRKRVATREEKKEKLAAYAGHGFKYGGSSSQINMMTRKANEAAKLDEEAAAEARELADLSEDAELPLTLAAGGELRGPIATLESVAFKYPGATNTELFADVDMSLDSASRVCLLGENGDGKTTLVKVMLGVLAPTRGKVTTNPGARIALVNQHHADQLEYDKTPLAFMLEKFPGDGSATRERELRSHLASCGVDAAQQLVPAGALSGGQRSRVALAATSYSRPHLLILDEPTNNLDLEAVAALADAVENFRGGVVLVSHDQYFVRRVAREVYVVGKGRVRREESFDSYRAAMEKKLAAASK</sequence>
<organism evidence="7">
    <name type="scientific">Micromonas pusilla (strain CCMP1545)</name>
    <name type="common">Picoplanktonic green alga</name>
    <dbReference type="NCBI Taxonomy" id="564608"/>
    <lineage>
        <taxon>Eukaryota</taxon>
        <taxon>Viridiplantae</taxon>
        <taxon>Chlorophyta</taxon>
        <taxon>Mamiellophyceae</taxon>
        <taxon>Mamiellales</taxon>
        <taxon>Mamiellaceae</taxon>
        <taxon>Micromonas</taxon>
    </lineage>
</organism>
<dbReference type="GeneID" id="9680357"/>
<dbReference type="PANTHER" id="PTHR19211">
    <property type="entry name" value="ATP-BINDING TRANSPORT PROTEIN-RELATED"/>
    <property type="match status" value="1"/>
</dbReference>
<feature type="coiled-coil region" evidence="4">
    <location>
        <begin position="156"/>
        <end position="183"/>
    </location>
</feature>
<dbReference type="RefSeq" id="XP_003055711.1">
    <property type="nucleotide sequence ID" value="XM_003055665.1"/>
</dbReference>
<protein>
    <submittedName>
        <fullName evidence="6">ABC transporter/cobalt transport family protein</fullName>
    </submittedName>
</protein>
<dbReference type="PANTHER" id="PTHR19211:SF14">
    <property type="entry name" value="ATP-BINDING CASSETTE SUB-FAMILY F MEMBER 1"/>
    <property type="match status" value="1"/>
</dbReference>
<dbReference type="InterPro" id="IPR017871">
    <property type="entry name" value="ABC_transporter-like_CS"/>
</dbReference>
<dbReference type="SMART" id="SM00382">
    <property type="entry name" value="AAA"/>
    <property type="match status" value="2"/>
</dbReference>
<dbReference type="Gene3D" id="3.40.50.300">
    <property type="entry name" value="P-loop containing nucleotide triphosphate hydrolases"/>
    <property type="match status" value="3"/>
</dbReference>
<keyword evidence="4" id="KW-0175">Coiled coil</keyword>
<dbReference type="AlphaFoldDB" id="C1MIR3"/>
<dbReference type="Pfam" id="PF00005">
    <property type="entry name" value="ABC_tran"/>
    <property type="match status" value="2"/>
</dbReference>
<keyword evidence="7" id="KW-1185">Reference proteome</keyword>
<dbReference type="InterPro" id="IPR003439">
    <property type="entry name" value="ABC_transporter-like_ATP-bd"/>
</dbReference>
<dbReference type="Proteomes" id="UP000001876">
    <property type="component" value="Unassembled WGS sequence"/>
</dbReference>
<name>C1MIR3_MICPC</name>
<gene>
    <name evidence="6" type="ORF">MICPUCDRAFT_50666</name>
</gene>
<reference evidence="6 7" key="1">
    <citation type="journal article" date="2009" name="Science">
        <title>Green evolution and dynamic adaptations revealed by genomes of the marine picoeukaryotes Micromonas.</title>
        <authorList>
            <person name="Worden A.Z."/>
            <person name="Lee J.H."/>
            <person name="Mock T."/>
            <person name="Rouze P."/>
            <person name="Simmons M.P."/>
            <person name="Aerts A.L."/>
            <person name="Allen A.E."/>
            <person name="Cuvelier M.L."/>
            <person name="Derelle E."/>
            <person name="Everett M.V."/>
            <person name="Foulon E."/>
            <person name="Grimwood J."/>
            <person name="Gundlach H."/>
            <person name="Henrissat B."/>
            <person name="Napoli C."/>
            <person name="McDonald S.M."/>
            <person name="Parker M.S."/>
            <person name="Rombauts S."/>
            <person name="Salamov A."/>
            <person name="Von Dassow P."/>
            <person name="Badger J.H."/>
            <person name="Coutinho P.M."/>
            <person name="Demir E."/>
            <person name="Dubchak I."/>
            <person name="Gentemann C."/>
            <person name="Eikrem W."/>
            <person name="Gready J.E."/>
            <person name="John U."/>
            <person name="Lanier W."/>
            <person name="Lindquist E.A."/>
            <person name="Lucas S."/>
            <person name="Mayer K.F."/>
            <person name="Moreau H."/>
            <person name="Not F."/>
            <person name="Otillar R."/>
            <person name="Panaud O."/>
            <person name="Pangilinan J."/>
            <person name="Paulsen I."/>
            <person name="Piegu B."/>
            <person name="Poliakov A."/>
            <person name="Robbens S."/>
            <person name="Schmutz J."/>
            <person name="Toulza E."/>
            <person name="Wyss T."/>
            <person name="Zelensky A."/>
            <person name="Zhou K."/>
            <person name="Armbrust E.V."/>
            <person name="Bhattacharya D."/>
            <person name="Goodenough U.W."/>
            <person name="Van de Peer Y."/>
            <person name="Grigoriev I.V."/>
        </authorList>
    </citation>
    <scope>NUCLEOTIDE SEQUENCE [LARGE SCALE GENOMIC DNA]</scope>
    <source>
        <strain evidence="6 7">CCMP1545</strain>
    </source>
</reference>
<keyword evidence="2" id="KW-0547">Nucleotide-binding</keyword>
<evidence type="ECO:0000313" key="7">
    <source>
        <dbReference type="Proteomes" id="UP000001876"/>
    </source>
</evidence>
<dbReference type="eggNOG" id="KOG0062">
    <property type="taxonomic scope" value="Eukaryota"/>
</dbReference>
<dbReference type="OrthoDB" id="2110130at2759"/>
<keyword evidence="1" id="KW-0677">Repeat</keyword>
<evidence type="ECO:0000256" key="2">
    <source>
        <dbReference type="ARBA" id="ARBA00022741"/>
    </source>
</evidence>